<evidence type="ECO:0000313" key="2">
    <source>
        <dbReference type="Proteomes" id="UP000465601"/>
    </source>
</evidence>
<dbReference type="SUPFAM" id="SSF53474">
    <property type="entry name" value="alpha/beta-Hydrolases"/>
    <property type="match status" value="1"/>
</dbReference>
<comment type="caution">
    <text evidence="1">The sequence shown here is derived from an EMBL/GenBank/DDBJ whole genome shotgun (WGS) entry which is preliminary data.</text>
</comment>
<dbReference type="ESTHER" id="9clot-a0a833hn54">
    <property type="family name" value="Bacterial_EstLip_FamXIV"/>
</dbReference>
<dbReference type="EMBL" id="WBZB01000036">
    <property type="protein sequence ID" value="KAB3529150.1"/>
    <property type="molecule type" value="Genomic_DNA"/>
</dbReference>
<reference evidence="1 2" key="1">
    <citation type="submission" date="2019-10" db="EMBL/GenBank/DDBJ databases">
        <title>Alkaliphilus serpentinus sp. nov. and Alkaliphilus pronyensis sp. nov., two novel anaerobic alkaliphilic species isolated from the serpentinized-hosted hydrothermal field of the Prony Bay (New Caledonia).</title>
        <authorList>
            <person name="Postec A."/>
        </authorList>
    </citation>
    <scope>NUCLEOTIDE SEQUENCE [LARGE SCALE GENOMIC DNA]</scope>
    <source>
        <strain evidence="1 2">LacT</strain>
    </source>
</reference>
<evidence type="ECO:0000313" key="1">
    <source>
        <dbReference type="EMBL" id="KAB3529150.1"/>
    </source>
</evidence>
<dbReference type="Proteomes" id="UP000465601">
    <property type="component" value="Unassembled WGS sequence"/>
</dbReference>
<protein>
    <recommendedName>
        <fullName evidence="3">Lecithin:cholesterol acyltransferase</fullName>
    </recommendedName>
</protein>
<organism evidence="1 2">
    <name type="scientific">Alkaliphilus serpentinus</name>
    <dbReference type="NCBI Taxonomy" id="1482731"/>
    <lineage>
        <taxon>Bacteria</taxon>
        <taxon>Bacillati</taxon>
        <taxon>Bacillota</taxon>
        <taxon>Clostridia</taxon>
        <taxon>Peptostreptococcales</taxon>
        <taxon>Natronincolaceae</taxon>
        <taxon>Alkaliphilus</taxon>
    </lineage>
</organism>
<proteinExistence type="predicted"/>
<name>A0A833HN54_9FIRM</name>
<evidence type="ECO:0008006" key="3">
    <source>
        <dbReference type="Google" id="ProtNLM"/>
    </source>
</evidence>
<dbReference type="Gene3D" id="3.40.50.1820">
    <property type="entry name" value="alpha/beta hydrolase"/>
    <property type="match status" value="1"/>
</dbReference>
<dbReference type="AlphaFoldDB" id="A0A833HN54"/>
<accession>A0A833HN54</accession>
<dbReference type="InterPro" id="IPR003386">
    <property type="entry name" value="LACT/PDAT_acylTrfase"/>
</dbReference>
<dbReference type="InterPro" id="IPR029058">
    <property type="entry name" value="AB_hydrolase_fold"/>
</dbReference>
<dbReference type="OrthoDB" id="9765872at2"/>
<dbReference type="GO" id="GO:0006629">
    <property type="term" value="P:lipid metabolic process"/>
    <property type="evidence" value="ECO:0007669"/>
    <property type="project" value="InterPro"/>
</dbReference>
<dbReference type="RefSeq" id="WP_151866206.1">
    <property type="nucleotide sequence ID" value="NZ_WBZB01000036.1"/>
</dbReference>
<dbReference type="GO" id="GO:0008374">
    <property type="term" value="F:O-acyltransferase activity"/>
    <property type="evidence" value="ECO:0007669"/>
    <property type="project" value="InterPro"/>
</dbReference>
<dbReference type="PANTHER" id="PTHR11440">
    <property type="entry name" value="LECITHIN-CHOLESTEROL ACYLTRANSFERASE-RELATED"/>
    <property type="match status" value="1"/>
</dbReference>
<keyword evidence="2" id="KW-1185">Reference proteome</keyword>
<gene>
    <name evidence="1" type="ORF">F8153_09945</name>
</gene>
<dbReference type="Pfam" id="PF02450">
    <property type="entry name" value="LCAT"/>
    <property type="match status" value="1"/>
</dbReference>
<sequence>MKELKKNPIIFVPGLMGSFGGEMLLGRGPWTFGVANLIYKPLIKGLEDMGYRRDENLFICYYDWRKSIEDIVEEYFKPLLLEVRKKFPQQPLDVICHSMGGIVARGYLQREGKEGEIERLIMLGTPNKGAVYAYYFWSTGRLIKTKSLNGYIYRGYIWLLSKILNIPMGADHIEDLHNAFPAMKSLLPSSDYGDFLFYHDEYKKPVPISRRYIKYHNHYLDQLNDSYKGLFNITKEVYSIAGTEFETKEGLILDRKKLALGQEYIIDFVYTLEGDGTVTQGSAELNYSSNINIISNHHNIVKDSLPELGKIYGVELDADTPDLATLHIIFSGDLHFLLETEEEFVMDYSKNRIITNKYYIQQFHDSDYTWLAIVEPPKGEYLLKFKSFKQQSCKMLILGDGLEEDIEEMIEVVEGYHDGDKSIFFTLRKDQ</sequence>